<dbReference type="GO" id="GO:0003677">
    <property type="term" value="F:DNA binding"/>
    <property type="evidence" value="ECO:0007669"/>
    <property type="project" value="UniProtKB-KW"/>
</dbReference>
<dbReference type="GO" id="GO:0005634">
    <property type="term" value="C:nucleus"/>
    <property type="evidence" value="ECO:0007669"/>
    <property type="project" value="TreeGrafter"/>
</dbReference>
<proteinExistence type="predicted"/>
<evidence type="ECO:0000313" key="5">
    <source>
        <dbReference type="Proteomes" id="UP001152888"/>
    </source>
</evidence>
<gene>
    <name evidence="4" type="ORF">ACAOBT_LOCUS288</name>
</gene>
<dbReference type="InterPro" id="IPR050863">
    <property type="entry name" value="CenT-Element_Derived"/>
</dbReference>
<protein>
    <recommendedName>
        <fullName evidence="3">HTH CENPB-type domain-containing protein</fullName>
    </recommendedName>
</protein>
<dbReference type="InterPro" id="IPR004875">
    <property type="entry name" value="DDE_SF_endonuclease_dom"/>
</dbReference>
<reference evidence="4" key="1">
    <citation type="submission" date="2022-03" db="EMBL/GenBank/DDBJ databases">
        <authorList>
            <person name="Sayadi A."/>
        </authorList>
    </citation>
    <scope>NUCLEOTIDE SEQUENCE</scope>
</reference>
<keyword evidence="5" id="KW-1185">Reference proteome</keyword>
<accession>A0A9P0JME0</accession>
<evidence type="ECO:0000256" key="1">
    <source>
        <dbReference type="ARBA" id="ARBA00023125"/>
    </source>
</evidence>
<evidence type="ECO:0000259" key="3">
    <source>
        <dbReference type="PROSITE" id="PS51253"/>
    </source>
</evidence>
<feature type="transmembrane region" description="Helical" evidence="2">
    <location>
        <begin position="131"/>
        <end position="151"/>
    </location>
</feature>
<organism evidence="4 5">
    <name type="scientific">Acanthoscelides obtectus</name>
    <name type="common">Bean weevil</name>
    <name type="synonym">Bruchus obtectus</name>
    <dbReference type="NCBI Taxonomy" id="200917"/>
    <lineage>
        <taxon>Eukaryota</taxon>
        <taxon>Metazoa</taxon>
        <taxon>Ecdysozoa</taxon>
        <taxon>Arthropoda</taxon>
        <taxon>Hexapoda</taxon>
        <taxon>Insecta</taxon>
        <taxon>Pterygota</taxon>
        <taxon>Neoptera</taxon>
        <taxon>Endopterygota</taxon>
        <taxon>Coleoptera</taxon>
        <taxon>Polyphaga</taxon>
        <taxon>Cucujiformia</taxon>
        <taxon>Chrysomeloidea</taxon>
        <taxon>Chrysomelidae</taxon>
        <taxon>Bruchinae</taxon>
        <taxon>Bruchini</taxon>
        <taxon>Acanthoscelides</taxon>
    </lineage>
</organism>
<dbReference type="Pfam" id="PF03184">
    <property type="entry name" value="DDE_1"/>
    <property type="match status" value="1"/>
</dbReference>
<keyword evidence="2" id="KW-0472">Membrane</keyword>
<dbReference type="PROSITE" id="PS51253">
    <property type="entry name" value="HTH_CENPB"/>
    <property type="match status" value="1"/>
</dbReference>
<dbReference type="OrthoDB" id="6766063at2759"/>
<comment type="caution">
    <text evidence="4">The sequence shown here is derived from an EMBL/GenBank/DDBJ whole genome shotgun (WGS) entry which is preliminary data.</text>
</comment>
<evidence type="ECO:0000256" key="2">
    <source>
        <dbReference type="SAM" id="Phobius"/>
    </source>
</evidence>
<name>A0A9P0JME0_ACAOB</name>
<evidence type="ECO:0000313" key="4">
    <source>
        <dbReference type="EMBL" id="CAH1953905.1"/>
    </source>
</evidence>
<dbReference type="PANTHER" id="PTHR19303:SF71">
    <property type="entry name" value="ZINC FINGER PHD-TYPE DOMAIN-CONTAINING PROTEIN"/>
    <property type="match status" value="1"/>
</dbReference>
<dbReference type="Proteomes" id="UP001152888">
    <property type="component" value="Unassembled WGS sequence"/>
</dbReference>
<dbReference type="EMBL" id="CAKOFQ010006652">
    <property type="protein sequence ID" value="CAH1953905.1"/>
    <property type="molecule type" value="Genomic_DNA"/>
</dbReference>
<dbReference type="PANTHER" id="PTHR19303">
    <property type="entry name" value="TRANSPOSON"/>
    <property type="match status" value="1"/>
</dbReference>
<dbReference type="AlphaFoldDB" id="A0A9P0JME0"/>
<sequence>MVRYILEMEALYYRLSRNDIRRLAYTLSIKNGIENPFKNGSWLDGFLTRHKKMLSLRTPTGTSFARALGFNKANVEEFFNNLETQYKAKNFIQHQIYNVDETGLTVVQSKVMQVVGRKGKRQIASAERGSLVTLIAAMGVGGHFVPPMLIFPRKNRNDQLMRGAPPGSMYAVHPSGWVQHNLFVDWIKHFIEFVKPSDDSPVMLLLDGHYSHTRNLEVVLLARENH</sequence>
<feature type="domain" description="HTH CENPB-type" evidence="3">
    <location>
        <begin position="1"/>
        <end position="56"/>
    </location>
</feature>
<dbReference type="InterPro" id="IPR006600">
    <property type="entry name" value="HTH_CenpB_DNA-bd_dom"/>
</dbReference>
<keyword evidence="2" id="KW-1133">Transmembrane helix</keyword>
<keyword evidence="1" id="KW-0238">DNA-binding</keyword>
<keyword evidence="2" id="KW-0812">Transmembrane</keyword>